<feature type="domain" description="Beta-lactamase-related" evidence="1">
    <location>
        <begin position="25"/>
        <end position="355"/>
    </location>
</feature>
<gene>
    <name evidence="3" type="ORF">H0921_13800</name>
</gene>
<dbReference type="Gene3D" id="2.40.128.600">
    <property type="match status" value="1"/>
</dbReference>
<name>A0A7V8VFY2_9BACT</name>
<dbReference type="InterPro" id="IPR050491">
    <property type="entry name" value="AmpC-like"/>
</dbReference>
<dbReference type="InterPro" id="IPR001466">
    <property type="entry name" value="Beta-lactam-related"/>
</dbReference>
<proteinExistence type="predicted"/>
<accession>A0A7V8VFY2</accession>
<dbReference type="InterPro" id="IPR021860">
    <property type="entry name" value="Peptidase_S12_Pab87-rel_C"/>
</dbReference>
<dbReference type="RefSeq" id="WP_194539099.1">
    <property type="nucleotide sequence ID" value="NZ_JACEFB010000012.1"/>
</dbReference>
<feature type="domain" description="Peptidase S12 Pab87-related C-terminal" evidence="2">
    <location>
        <begin position="404"/>
        <end position="488"/>
    </location>
</feature>
<dbReference type="SUPFAM" id="SSF56601">
    <property type="entry name" value="beta-lactamase/transpeptidase-like"/>
    <property type="match status" value="1"/>
</dbReference>
<dbReference type="PANTHER" id="PTHR46825:SF15">
    <property type="entry name" value="BETA-LACTAMASE-RELATED DOMAIN-CONTAINING PROTEIN"/>
    <property type="match status" value="1"/>
</dbReference>
<dbReference type="EMBL" id="JACEFB010000012">
    <property type="protein sequence ID" value="MBA2227231.1"/>
    <property type="molecule type" value="Genomic_DNA"/>
</dbReference>
<evidence type="ECO:0000259" key="1">
    <source>
        <dbReference type="Pfam" id="PF00144"/>
    </source>
</evidence>
<keyword evidence="4" id="KW-1185">Reference proteome</keyword>
<keyword evidence="3" id="KW-0378">Hydrolase</keyword>
<comment type="caution">
    <text evidence="3">The sequence shown here is derived from an EMBL/GenBank/DDBJ whole genome shotgun (WGS) entry which is preliminary data.</text>
</comment>
<reference evidence="3 4" key="1">
    <citation type="submission" date="2020-07" db="EMBL/GenBank/DDBJ databases">
        <title>Thermogemmata thermophila gen. nov., sp. nov., a novel moderate thermophilic planctomycete from a Kamchatka hot spring.</title>
        <authorList>
            <person name="Elcheninov A.G."/>
            <person name="Podosokorskaya O.A."/>
            <person name="Kovaleva O.L."/>
            <person name="Novikov A."/>
            <person name="Bonch-Osmolovskaya E.A."/>
            <person name="Toshchakov S.V."/>
            <person name="Kublanov I.V."/>
        </authorList>
    </citation>
    <scope>NUCLEOTIDE SEQUENCE [LARGE SCALE GENOMIC DNA]</scope>
    <source>
        <strain evidence="3 4">2918</strain>
    </source>
</reference>
<organism evidence="3 4">
    <name type="scientific">Thermogemmata fonticola</name>
    <dbReference type="NCBI Taxonomy" id="2755323"/>
    <lineage>
        <taxon>Bacteria</taxon>
        <taxon>Pseudomonadati</taxon>
        <taxon>Planctomycetota</taxon>
        <taxon>Planctomycetia</taxon>
        <taxon>Gemmatales</taxon>
        <taxon>Gemmataceae</taxon>
        <taxon>Thermogemmata</taxon>
    </lineage>
</organism>
<dbReference type="Gene3D" id="3.40.710.10">
    <property type="entry name" value="DD-peptidase/beta-lactamase superfamily"/>
    <property type="match status" value="1"/>
</dbReference>
<dbReference type="Proteomes" id="UP000542342">
    <property type="component" value="Unassembled WGS sequence"/>
</dbReference>
<dbReference type="PANTHER" id="PTHR46825">
    <property type="entry name" value="D-ALANYL-D-ALANINE-CARBOXYPEPTIDASE/ENDOPEPTIDASE AMPH"/>
    <property type="match status" value="1"/>
</dbReference>
<dbReference type="Pfam" id="PF00144">
    <property type="entry name" value="Beta-lactamase"/>
    <property type="match status" value="1"/>
</dbReference>
<evidence type="ECO:0000313" key="3">
    <source>
        <dbReference type="EMBL" id="MBA2227231.1"/>
    </source>
</evidence>
<evidence type="ECO:0000259" key="2">
    <source>
        <dbReference type="Pfam" id="PF11954"/>
    </source>
</evidence>
<dbReference type="GO" id="GO:0016787">
    <property type="term" value="F:hydrolase activity"/>
    <property type="evidence" value="ECO:0007669"/>
    <property type="project" value="UniProtKB-KW"/>
</dbReference>
<dbReference type="AlphaFoldDB" id="A0A7V8VFY2"/>
<sequence>MLSSLGLLLPAAVVLAPLPTPGHVDRRIEAARRAWSAPGVAVVVVRREEVLYLRARGLRQLQPEQPLTVDTLFPLASCTKAFTVTLLAQLVDEQQLHWDDPPSKYLPDFHLSDRRADALLTLRDLLCHRCGLGGHDLLWYRAPWKLEEVLRRTQHLPLDYPFRGGFAYSSIPFIAAGKVLEKRTGQRWEDLLRDRLCEPMGMANVVMHARDPLPPGVVPATGYRWDTASQRLQAVAPYPMAEANPAGSLHATPRDLALWLQFQLNEGRAPNGRRLVSAAQLRETHRPHNLLPMTEAARRQNPETVQLCYALGWLSYDYRGRRVLAHGGLIDGFRLQLTLLPEADLACAVLCNRQDCRLPLALSNALIDLYLGLPPKDWISYYRRLDEEDEREQARGRAERLKQRDPHRPPSLSLECYAGEYDHPAYGPISVTLRPQKDASPSLLLRFSSFDCPLEPFAADTFRIAEGFFTDELVTFTVTGQRVTALRFLDLNFPRRP</sequence>
<protein>
    <submittedName>
        <fullName evidence="3">Serine hydrolase</fullName>
    </submittedName>
</protein>
<evidence type="ECO:0000313" key="4">
    <source>
        <dbReference type="Proteomes" id="UP000542342"/>
    </source>
</evidence>
<dbReference type="Pfam" id="PF11954">
    <property type="entry name" value="DUF3471"/>
    <property type="match status" value="1"/>
</dbReference>
<dbReference type="InterPro" id="IPR012338">
    <property type="entry name" value="Beta-lactam/transpept-like"/>
</dbReference>